<keyword evidence="2" id="KW-1185">Reference proteome</keyword>
<dbReference type="EMBL" id="MU277219">
    <property type="protein sequence ID" value="KAI0060465.1"/>
    <property type="molecule type" value="Genomic_DNA"/>
</dbReference>
<protein>
    <submittedName>
        <fullName evidence="1">Alpha/beta-hydrolase</fullName>
    </submittedName>
</protein>
<reference evidence="1" key="1">
    <citation type="submission" date="2021-03" db="EMBL/GenBank/DDBJ databases">
        <authorList>
            <consortium name="DOE Joint Genome Institute"/>
            <person name="Ahrendt S."/>
            <person name="Looney B.P."/>
            <person name="Miyauchi S."/>
            <person name="Morin E."/>
            <person name="Drula E."/>
            <person name="Courty P.E."/>
            <person name="Chicoki N."/>
            <person name="Fauchery L."/>
            <person name="Kohler A."/>
            <person name="Kuo A."/>
            <person name="Labutti K."/>
            <person name="Pangilinan J."/>
            <person name="Lipzen A."/>
            <person name="Riley R."/>
            <person name="Andreopoulos W."/>
            <person name="He G."/>
            <person name="Johnson J."/>
            <person name="Barry K.W."/>
            <person name="Grigoriev I.V."/>
            <person name="Nagy L."/>
            <person name="Hibbett D."/>
            <person name="Henrissat B."/>
            <person name="Matheny P.B."/>
            <person name="Labbe J."/>
            <person name="Martin F."/>
        </authorList>
    </citation>
    <scope>NUCLEOTIDE SEQUENCE</scope>
    <source>
        <strain evidence="1">HHB10654</strain>
    </source>
</reference>
<organism evidence="1 2">
    <name type="scientific">Artomyces pyxidatus</name>
    <dbReference type="NCBI Taxonomy" id="48021"/>
    <lineage>
        <taxon>Eukaryota</taxon>
        <taxon>Fungi</taxon>
        <taxon>Dikarya</taxon>
        <taxon>Basidiomycota</taxon>
        <taxon>Agaricomycotina</taxon>
        <taxon>Agaricomycetes</taxon>
        <taxon>Russulales</taxon>
        <taxon>Auriscalpiaceae</taxon>
        <taxon>Artomyces</taxon>
    </lineage>
</organism>
<evidence type="ECO:0000313" key="2">
    <source>
        <dbReference type="Proteomes" id="UP000814140"/>
    </source>
</evidence>
<reference evidence="1" key="2">
    <citation type="journal article" date="2022" name="New Phytol.">
        <title>Evolutionary transition to the ectomycorrhizal habit in the genomes of a hyperdiverse lineage of mushroom-forming fungi.</title>
        <authorList>
            <person name="Looney B."/>
            <person name="Miyauchi S."/>
            <person name="Morin E."/>
            <person name="Drula E."/>
            <person name="Courty P.E."/>
            <person name="Kohler A."/>
            <person name="Kuo A."/>
            <person name="LaButti K."/>
            <person name="Pangilinan J."/>
            <person name="Lipzen A."/>
            <person name="Riley R."/>
            <person name="Andreopoulos W."/>
            <person name="He G."/>
            <person name="Johnson J."/>
            <person name="Nolan M."/>
            <person name="Tritt A."/>
            <person name="Barry K.W."/>
            <person name="Grigoriev I.V."/>
            <person name="Nagy L.G."/>
            <person name="Hibbett D."/>
            <person name="Henrissat B."/>
            <person name="Matheny P.B."/>
            <person name="Labbe J."/>
            <person name="Martin F.M."/>
        </authorList>
    </citation>
    <scope>NUCLEOTIDE SEQUENCE</scope>
    <source>
        <strain evidence="1">HHB10654</strain>
    </source>
</reference>
<gene>
    <name evidence="1" type="ORF">BV25DRAFT_1917808</name>
</gene>
<name>A0ACB8SWY9_9AGAM</name>
<comment type="caution">
    <text evidence="1">The sequence shown here is derived from an EMBL/GenBank/DDBJ whole genome shotgun (WGS) entry which is preliminary data.</text>
</comment>
<accession>A0ACB8SWY9</accession>
<dbReference type="Proteomes" id="UP000814140">
    <property type="component" value="Unassembled WGS sequence"/>
</dbReference>
<proteinExistence type="predicted"/>
<evidence type="ECO:0000313" key="1">
    <source>
        <dbReference type="EMBL" id="KAI0060465.1"/>
    </source>
</evidence>
<sequence>MTTEQPFKIDVSDAKIEHLKRKLELTDFPDELDEAGLDYGAPLADIKRLIQRWADGYDWRVHEAKLNEMPMFTRDIEVDGFGALNIHYVHQKSDTKTAIPLLFVHGWPGSIMEVQKILPLLTASSPDFPSFHVVAPSLPGFGFSEGPHKKGFHGKHYVEVLNKLMISLGYPEYVTQGGDWGHFLTRILSFAHGPKHVKASHTNFAVAPPPTFLQAPRQYIAHLLTPYTPEELAGLARSVESRSMGLGYAGIQTTRPQTLGYGLADSPAGLLAWVYEKLLVWSDDYPWQDDEVLTWLSIYWFSRAGPAASLRIYYELARTGEFGGKLPVASIPIGVSYFPKEIVLAPHTWIRATGNVVFEARHPSGGHFAAHEKPEFLVGDVRAMFGKGGPVAGIVPGHSGYAPA</sequence>